<organism evidence="5 6">
    <name type="scientific">Rosenbergiella nectarea</name>
    <dbReference type="NCBI Taxonomy" id="988801"/>
    <lineage>
        <taxon>Bacteria</taxon>
        <taxon>Pseudomonadati</taxon>
        <taxon>Pseudomonadota</taxon>
        <taxon>Gammaproteobacteria</taxon>
        <taxon>Enterobacterales</taxon>
        <taxon>Erwiniaceae</taxon>
        <taxon>Rosenbergiella</taxon>
    </lineage>
</organism>
<keyword evidence="2" id="KW-0964">Secreted</keyword>
<dbReference type="PROSITE" id="PS51318">
    <property type="entry name" value="TAT"/>
    <property type="match status" value="1"/>
</dbReference>
<dbReference type="InterPro" id="IPR045032">
    <property type="entry name" value="PEL"/>
</dbReference>
<keyword evidence="3" id="KW-0732">Signal</keyword>
<accession>A0A1H9F3Z1</accession>
<feature type="signal peptide" evidence="3">
    <location>
        <begin position="1"/>
        <end position="29"/>
    </location>
</feature>
<dbReference type="RefSeq" id="WP_092672896.1">
    <property type="nucleotide sequence ID" value="NZ_FOGC01000002.1"/>
</dbReference>
<evidence type="ECO:0000256" key="1">
    <source>
        <dbReference type="ARBA" id="ARBA00023239"/>
    </source>
</evidence>
<protein>
    <submittedName>
        <fullName evidence="5">Pectin lyase</fullName>
    </submittedName>
</protein>
<gene>
    <name evidence="5" type="ORF">SAMN05216522_102157</name>
</gene>
<feature type="chain" id="PRO_5017371176" evidence="3">
    <location>
        <begin position="30"/>
        <end position="349"/>
    </location>
</feature>
<dbReference type="InterPro" id="IPR002022">
    <property type="entry name" value="Pec_lyase"/>
</dbReference>
<dbReference type="InterPro" id="IPR006311">
    <property type="entry name" value="TAT_signal"/>
</dbReference>
<name>A0A1H9F3Z1_9GAMM</name>
<dbReference type="STRING" id="988801.SAMN05216522_102157"/>
<reference evidence="6" key="1">
    <citation type="submission" date="2016-10" db="EMBL/GenBank/DDBJ databases">
        <authorList>
            <person name="Varghese N."/>
            <person name="Submissions S."/>
        </authorList>
    </citation>
    <scope>NUCLEOTIDE SEQUENCE [LARGE SCALE GENOMIC DNA]</scope>
    <source>
        <strain evidence="6">8N4</strain>
    </source>
</reference>
<dbReference type="Proteomes" id="UP000242515">
    <property type="component" value="Unassembled WGS sequence"/>
</dbReference>
<comment type="similarity">
    <text evidence="2">Belongs to the polysaccharide lyase 1 family.</text>
</comment>
<evidence type="ECO:0000259" key="4">
    <source>
        <dbReference type="SMART" id="SM00656"/>
    </source>
</evidence>
<evidence type="ECO:0000313" key="5">
    <source>
        <dbReference type="EMBL" id="SEQ32662.1"/>
    </source>
</evidence>
<sequence>MLSRRRFLGYSALAASTSAISLKSSTLFAATAVAYPTSQTGGMVGYAKEANVTGGWGGETVFVRSLNELVNAVAGNTKRVVVLANNIKVSQLTKVMLGSNKTIVGSYSYHTLSNIHLRTQAGSANIIFQNIKFAHDQNINANDDIQLYLTEGKGYWIDHCSFVGHAWSANDNSLDKLLYVGAYADYVTLSYCLFQNHKYGVIIGYPQDGAADVKYEGYPKMTICFNYYKNLLVRAPGLFRYGLFHIYNNVIRDYKDGITMHARASFISENNYYTSSVPYSNPITWDNRARGFYDSGSIYLQDGQPIAVNVPNNKVFNVNYTYKKFTANQISTLVPARAGASDQQLNYLL</sequence>
<dbReference type="PANTHER" id="PTHR31683:SF18">
    <property type="entry name" value="PECTATE LYASE 21-RELATED"/>
    <property type="match status" value="1"/>
</dbReference>
<dbReference type="InterPro" id="IPR012334">
    <property type="entry name" value="Pectin_lyas_fold"/>
</dbReference>
<dbReference type="Pfam" id="PF00544">
    <property type="entry name" value="Pectate_lyase_4"/>
    <property type="match status" value="1"/>
</dbReference>
<dbReference type="SMART" id="SM00656">
    <property type="entry name" value="Amb_all"/>
    <property type="match status" value="1"/>
</dbReference>
<dbReference type="SUPFAM" id="SSF51126">
    <property type="entry name" value="Pectin lyase-like"/>
    <property type="match status" value="1"/>
</dbReference>
<dbReference type="Gene3D" id="2.160.20.10">
    <property type="entry name" value="Single-stranded right-handed beta-helix, Pectin lyase-like"/>
    <property type="match status" value="1"/>
</dbReference>
<keyword evidence="1 2" id="KW-0456">Lyase</keyword>
<evidence type="ECO:0000313" key="6">
    <source>
        <dbReference type="Proteomes" id="UP000242515"/>
    </source>
</evidence>
<evidence type="ECO:0000256" key="2">
    <source>
        <dbReference type="RuleBase" id="RU361173"/>
    </source>
</evidence>
<dbReference type="EMBL" id="FOGC01000002">
    <property type="protein sequence ID" value="SEQ32662.1"/>
    <property type="molecule type" value="Genomic_DNA"/>
</dbReference>
<dbReference type="GO" id="GO:0005576">
    <property type="term" value="C:extracellular region"/>
    <property type="evidence" value="ECO:0007669"/>
    <property type="project" value="UniProtKB-SubCell"/>
</dbReference>
<dbReference type="PANTHER" id="PTHR31683">
    <property type="entry name" value="PECTATE LYASE 18-RELATED"/>
    <property type="match status" value="1"/>
</dbReference>
<feature type="domain" description="Pectate lyase" evidence="4">
    <location>
        <begin position="56"/>
        <end position="279"/>
    </location>
</feature>
<keyword evidence="2" id="KW-0624">Polysaccharide degradation</keyword>
<dbReference type="InterPro" id="IPR011050">
    <property type="entry name" value="Pectin_lyase_fold/virulence"/>
</dbReference>
<keyword evidence="6" id="KW-1185">Reference proteome</keyword>
<comment type="subcellular location">
    <subcellularLocation>
        <location evidence="2">Secreted</location>
    </subcellularLocation>
</comment>
<proteinExistence type="inferred from homology"/>
<dbReference type="GO" id="GO:0000272">
    <property type="term" value="P:polysaccharide catabolic process"/>
    <property type="evidence" value="ECO:0007669"/>
    <property type="project" value="UniProtKB-KW"/>
</dbReference>
<dbReference type="AlphaFoldDB" id="A0A1H9F3Z1"/>
<dbReference type="GO" id="GO:0030570">
    <property type="term" value="F:pectate lyase activity"/>
    <property type="evidence" value="ECO:0007669"/>
    <property type="project" value="InterPro"/>
</dbReference>
<keyword evidence="2" id="KW-0119">Carbohydrate metabolism</keyword>
<evidence type="ECO:0000256" key="3">
    <source>
        <dbReference type="SAM" id="SignalP"/>
    </source>
</evidence>
<dbReference type="OrthoDB" id="6521850at2"/>